<evidence type="ECO:0000313" key="17">
    <source>
        <dbReference type="EMBL" id="KAG8048014.1"/>
    </source>
</evidence>
<dbReference type="GO" id="GO:0005886">
    <property type="term" value="C:plasma membrane"/>
    <property type="evidence" value="ECO:0007669"/>
    <property type="project" value="UniProtKB-SubCell"/>
</dbReference>
<comment type="subcellular location">
    <subcellularLocation>
        <location evidence="2">Cell membrane</location>
        <topology evidence="2">Lipid-anchor</topology>
        <topology evidence="2">GPI-anchor</topology>
    </subcellularLocation>
</comment>
<name>A0A8J5RLU0_ZIZPA</name>
<dbReference type="Pfam" id="PF00332">
    <property type="entry name" value="Glyco_hydro_17"/>
    <property type="match status" value="1"/>
</dbReference>
<keyword evidence="6" id="KW-0336">GPI-anchor</keyword>
<evidence type="ECO:0000313" key="18">
    <source>
        <dbReference type="Proteomes" id="UP000729402"/>
    </source>
</evidence>
<evidence type="ECO:0000259" key="16">
    <source>
        <dbReference type="SMART" id="SM00768"/>
    </source>
</evidence>
<reference evidence="17" key="1">
    <citation type="journal article" date="2021" name="bioRxiv">
        <title>Whole Genome Assembly and Annotation of Northern Wild Rice, Zizania palustris L., Supports a Whole Genome Duplication in the Zizania Genus.</title>
        <authorList>
            <person name="Haas M."/>
            <person name="Kono T."/>
            <person name="Macchietto M."/>
            <person name="Millas R."/>
            <person name="McGilp L."/>
            <person name="Shao M."/>
            <person name="Duquette J."/>
            <person name="Hirsch C.N."/>
            <person name="Kimball J."/>
        </authorList>
    </citation>
    <scope>NUCLEOTIDE SEQUENCE</scope>
    <source>
        <tissue evidence="17">Fresh leaf tissue</tissue>
    </source>
</reference>
<organism evidence="17 18">
    <name type="scientific">Zizania palustris</name>
    <name type="common">Northern wild rice</name>
    <dbReference type="NCBI Taxonomy" id="103762"/>
    <lineage>
        <taxon>Eukaryota</taxon>
        <taxon>Viridiplantae</taxon>
        <taxon>Streptophyta</taxon>
        <taxon>Embryophyta</taxon>
        <taxon>Tracheophyta</taxon>
        <taxon>Spermatophyta</taxon>
        <taxon>Magnoliopsida</taxon>
        <taxon>Liliopsida</taxon>
        <taxon>Poales</taxon>
        <taxon>Poaceae</taxon>
        <taxon>BOP clade</taxon>
        <taxon>Oryzoideae</taxon>
        <taxon>Oryzeae</taxon>
        <taxon>Zizaniinae</taxon>
        <taxon>Zizania</taxon>
    </lineage>
</organism>
<keyword evidence="9" id="KW-0472">Membrane</keyword>
<dbReference type="GO" id="GO:0005975">
    <property type="term" value="P:carbohydrate metabolic process"/>
    <property type="evidence" value="ECO:0007669"/>
    <property type="project" value="InterPro"/>
</dbReference>
<keyword evidence="12 14" id="KW-0326">Glycosidase</keyword>
<evidence type="ECO:0000256" key="13">
    <source>
        <dbReference type="RuleBase" id="RU004335"/>
    </source>
</evidence>
<keyword evidence="7" id="KW-0732">Signal</keyword>
<evidence type="ECO:0000256" key="2">
    <source>
        <dbReference type="ARBA" id="ARBA00004609"/>
    </source>
</evidence>
<comment type="catalytic activity">
    <reaction evidence="1">
        <text>Hydrolysis of (1-&gt;3)-beta-D-glucosidic linkages in (1-&gt;3)-beta-D-glucans.</text>
        <dbReference type="EC" id="3.2.1.39"/>
    </reaction>
</comment>
<evidence type="ECO:0000256" key="15">
    <source>
        <dbReference type="SAM" id="MobiDB-lite"/>
    </source>
</evidence>
<keyword evidence="8 14" id="KW-0378">Hydrolase</keyword>
<dbReference type="GO" id="GO:0098552">
    <property type="term" value="C:side of membrane"/>
    <property type="evidence" value="ECO:0007669"/>
    <property type="project" value="UniProtKB-KW"/>
</dbReference>
<sequence>MHAVARGWLGLGVNYGTVADDLPSAARSVELLRAAGAGSVKIYDANADILRALAGTGLPVSVMVPNEAIPSLAASPAAADEWVAGNLAPHFPAAWVVYLLVGNEVLSNHAIAGSTWPNLVPAMANLRLSLLARGLGRVKVGTTLAMDALAASYPPSAGAFREDIAESVMRPLLQFLNATDSYYFVDAYPYFAWAANHQSISLDYALFQGAPSTHYVDPGTGFTYTNLLDQMLDAVVAAMAKLGYGNVKLAISETGWPTAGDIDELGANVHNAATYNRNLAARMAKHPGTPARPGAKMPVFLFSMYNENQKPGPDTERHWGLYYPNGTWVYEVDLTGRRPAPSYPPLPPATNQPGTPVWCVLTGGKAVNETAVAAAVEYACQQGSGTCTALQPGGECYQPNTLDAHASYAFNIYWQQFRKAGGTCFFNALAEKTTKDPKEQHKGVRKEQVAEEQHKGVWQEQDGGDDATELRRVHRSAMSLPQCSFTPWNFAESTVSPPHCSITSMELR</sequence>
<accession>A0A8J5RLU0</accession>
<evidence type="ECO:0000256" key="12">
    <source>
        <dbReference type="ARBA" id="ARBA00023295"/>
    </source>
</evidence>
<dbReference type="EC" id="3.2.1.39" evidence="4"/>
<comment type="caution">
    <text evidence="17">The sequence shown here is derived from an EMBL/GenBank/DDBJ whole genome shotgun (WGS) entry which is preliminary data.</text>
</comment>
<evidence type="ECO:0000256" key="1">
    <source>
        <dbReference type="ARBA" id="ARBA00000382"/>
    </source>
</evidence>
<dbReference type="Pfam" id="PF07983">
    <property type="entry name" value="X8"/>
    <property type="match status" value="1"/>
</dbReference>
<proteinExistence type="inferred from homology"/>
<evidence type="ECO:0000256" key="7">
    <source>
        <dbReference type="ARBA" id="ARBA00022729"/>
    </source>
</evidence>
<feature type="region of interest" description="Disordered" evidence="15">
    <location>
        <begin position="436"/>
        <end position="466"/>
    </location>
</feature>
<keyword evidence="18" id="KW-1185">Reference proteome</keyword>
<dbReference type="PROSITE" id="PS00587">
    <property type="entry name" value="GLYCOSYL_HYDROL_F17"/>
    <property type="match status" value="1"/>
</dbReference>
<evidence type="ECO:0000256" key="8">
    <source>
        <dbReference type="ARBA" id="ARBA00022801"/>
    </source>
</evidence>
<dbReference type="PANTHER" id="PTHR32227">
    <property type="entry name" value="GLUCAN ENDO-1,3-BETA-GLUCOSIDASE BG1-RELATED-RELATED"/>
    <property type="match status" value="1"/>
</dbReference>
<dbReference type="OrthoDB" id="941679at2759"/>
<evidence type="ECO:0000256" key="9">
    <source>
        <dbReference type="ARBA" id="ARBA00023136"/>
    </source>
</evidence>
<dbReference type="AlphaFoldDB" id="A0A8J5RLU0"/>
<keyword evidence="11" id="KW-0325">Glycoprotein</keyword>
<dbReference type="FunFam" id="3.20.20.80:FF:000005">
    <property type="entry name" value="Glucan endo-1,3-beta-glucosidase 14"/>
    <property type="match status" value="1"/>
</dbReference>
<dbReference type="EMBL" id="JAAALK010000290">
    <property type="protein sequence ID" value="KAG8048014.1"/>
    <property type="molecule type" value="Genomic_DNA"/>
</dbReference>
<evidence type="ECO:0000256" key="11">
    <source>
        <dbReference type="ARBA" id="ARBA00023180"/>
    </source>
</evidence>
<keyword evidence="5" id="KW-1003">Cell membrane</keyword>
<dbReference type="FunFam" id="1.20.58.1040:FF:000001">
    <property type="entry name" value="Glucan endo-1,3-beta-glucosidase 4"/>
    <property type="match status" value="1"/>
</dbReference>
<dbReference type="GO" id="GO:0009506">
    <property type="term" value="C:plasmodesma"/>
    <property type="evidence" value="ECO:0007669"/>
    <property type="project" value="UniProtKB-ARBA"/>
</dbReference>
<dbReference type="InterPro" id="IPR044965">
    <property type="entry name" value="Glyco_hydro_17_plant"/>
</dbReference>
<dbReference type="Proteomes" id="UP000729402">
    <property type="component" value="Unassembled WGS sequence"/>
</dbReference>
<gene>
    <name evidence="17" type="ORF">GUJ93_ZPchr0008g13264</name>
</gene>
<reference evidence="17" key="2">
    <citation type="submission" date="2021-02" db="EMBL/GenBank/DDBJ databases">
        <authorList>
            <person name="Kimball J.A."/>
            <person name="Haas M.W."/>
            <person name="Macchietto M."/>
            <person name="Kono T."/>
            <person name="Duquette J."/>
            <person name="Shao M."/>
        </authorList>
    </citation>
    <scope>NUCLEOTIDE SEQUENCE</scope>
    <source>
        <tissue evidence="17">Fresh leaf tissue</tissue>
    </source>
</reference>
<dbReference type="GO" id="GO:0042973">
    <property type="term" value="F:glucan endo-1,3-beta-D-glucosidase activity"/>
    <property type="evidence" value="ECO:0007669"/>
    <property type="project" value="UniProtKB-EC"/>
</dbReference>
<evidence type="ECO:0000256" key="6">
    <source>
        <dbReference type="ARBA" id="ARBA00022622"/>
    </source>
</evidence>
<dbReference type="InterPro" id="IPR012946">
    <property type="entry name" value="X8"/>
</dbReference>
<feature type="compositionally biased region" description="Basic and acidic residues" evidence="15">
    <location>
        <begin position="436"/>
        <end position="457"/>
    </location>
</feature>
<dbReference type="SMART" id="SM00768">
    <property type="entry name" value="X8"/>
    <property type="match status" value="1"/>
</dbReference>
<evidence type="ECO:0000256" key="14">
    <source>
        <dbReference type="RuleBase" id="RU004336"/>
    </source>
</evidence>
<comment type="similarity">
    <text evidence="3 13">Belongs to the glycosyl hydrolase 17 family.</text>
</comment>
<keyword evidence="10" id="KW-1015">Disulfide bond</keyword>
<keyword evidence="6" id="KW-0449">Lipoprotein</keyword>
<evidence type="ECO:0000256" key="4">
    <source>
        <dbReference type="ARBA" id="ARBA00012780"/>
    </source>
</evidence>
<dbReference type="InterPro" id="IPR000490">
    <property type="entry name" value="Glyco_hydro_17"/>
</dbReference>
<evidence type="ECO:0000256" key="5">
    <source>
        <dbReference type="ARBA" id="ARBA00022475"/>
    </source>
</evidence>
<evidence type="ECO:0000256" key="10">
    <source>
        <dbReference type="ARBA" id="ARBA00023157"/>
    </source>
</evidence>
<protein>
    <recommendedName>
        <fullName evidence="4">glucan endo-1,3-beta-D-glucosidase</fullName>
        <ecNumber evidence="4">3.2.1.39</ecNumber>
    </recommendedName>
</protein>
<evidence type="ECO:0000256" key="3">
    <source>
        <dbReference type="ARBA" id="ARBA00008773"/>
    </source>
</evidence>
<feature type="domain" description="X8" evidence="16">
    <location>
        <begin position="357"/>
        <end position="485"/>
    </location>
</feature>